<keyword evidence="3" id="KW-1185">Reference proteome</keyword>
<feature type="compositionally biased region" description="Basic residues" evidence="1">
    <location>
        <begin position="11"/>
        <end position="24"/>
    </location>
</feature>
<feature type="compositionally biased region" description="Basic and acidic residues" evidence="1">
    <location>
        <begin position="194"/>
        <end position="208"/>
    </location>
</feature>
<evidence type="ECO:0000313" key="3">
    <source>
        <dbReference type="Proteomes" id="UP001370758"/>
    </source>
</evidence>
<reference evidence="2 3" key="1">
    <citation type="submission" date="2023-08" db="EMBL/GenBank/DDBJ databases">
        <authorList>
            <person name="Palmer J.M."/>
        </authorList>
    </citation>
    <scope>NUCLEOTIDE SEQUENCE [LARGE SCALE GENOMIC DNA]</scope>
    <source>
        <strain evidence="2 3">TWF481</strain>
    </source>
</reference>
<organism evidence="2 3">
    <name type="scientific">Arthrobotrys musiformis</name>
    <dbReference type="NCBI Taxonomy" id="47236"/>
    <lineage>
        <taxon>Eukaryota</taxon>
        <taxon>Fungi</taxon>
        <taxon>Dikarya</taxon>
        <taxon>Ascomycota</taxon>
        <taxon>Pezizomycotina</taxon>
        <taxon>Orbiliomycetes</taxon>
        <taxon>Orbiliales</taxon>
        <taxon>Orbiliaceae</taxon>
        <taxon>Arthrobotrys</taxon>
    </lineage>
</organism>
<evidence type="ECO:0000256" key="1">
    <source>
        <dbReference type="SAM" id="MobiDB-lite"/>
    </source>
</evidence>
<evidence type="ECO:0000313" key="2">
    <source>
        <dbReference type="EMBL" id="KAK6498790.1"/>
    </source>
</evidence>
<dbReference type="EMBL" id="JAVHJL010000008">
    <property type="protein sequence ID" value="KAK6498790.1"/>
    <property type="molecule type" value="Genomic_DNA"/>
</dbReference>
<proteinExistence type="predicted"/>
<dbReference type="AlphaFoldDB" id="A0AAV9VZY8"/>
<name>A0AAV9VZY8_9PEZI</name>
<feature type="compositionally biased region" description="Basic and acidic residues" evidence="1">
    <location>
        <begin position="1"/>
        <end position="10"/>
    </location>
</feature>
<sequence length="208" mass="24271">MRMMMEEKMEKKKMRMEKRKRKRTRVMEEFNQVQESEPAELKEGRAFRLFPSVAETDTGTGPQPHPQHEDEGGKVSAGRPMHCVLCRWCPPRQGTSCRMAGRQVPWASFNLPDFSGCRAGEHTRLRVQGLCLTRTVRGWYGTCIEKEWQDPSKQRTAQRQVDRNRCSIQLNSGQIFASPPRRSVREEAEEDEGEEKKIEKTRQLDYKI</sequence>
<accession>A0AAV9VZY8</accession>
<protein>
    <submittedName>
        <fullName evidence="2">Uncharacterized protein</fullName>
    </submittedName>
</protein>
<comment type="caution">
    <text evidence="2">The sequence shown here is derived from an EMBL/GenBank/DDBJ whole genome shotgun (WGS) entry which is preliminary data.</text>
</comment>
<feature type="region of interest" description="Disordered" evidence="1">
    <location>
        <begin position="1"/>
        <end position="76"/>
    </location>
</feature>
<dbReference type="Proteomes" id="UP001370758">
    <property type="component" value="Unassembled WGS sequence"/>
</dbReference>
<feature type="region of interest" description="Disordered" evidence="1">
    <location>
        <begin position="172"/>
        <end position="208"/>
    </location>
</feature>
<gene>
    <name evidence="2" type="ORF">TWF481_011363</name>
</gene>